<dbReference type="SUPFAM" id="SSF55973">
    <property type="entry name" value="S-adenosylmethionine synthetase"/>
    <property type="match status" value="1"/>
</dbReference>
<evidence type="ECO:0000313" key="3">
    <source>
        <dbReference type="EMBL" id="MPN44936.1"/>
    </source>
</evidence>
<dbReference type="GO" id="GO:0046872">
    <property type="term" value="F:metal ion binding"/>
    <property type="evidence" value="ECO:0007669"/>
    <property type="project" value="UniProtKB-KW"/>
</dbReference>
<dbReference type="EMBL" id="VSSQ01104461">
    <property type="protein sequence ID" value="MPN44936.1"/>
    <property type="molecule type" value="Genomic_DNA"/>
</dbReference>
<dbReference type="InterPro" id="IPR002133">
    <property type="entry name" value="S-AdoMet_synthetase"/>
</dbReference>
<keyword evidence="3" id="KW-0808">Transferase</keyword>
<dbReference type="InterPro" id="IPR022631">
    <property type="entry name" value="ADOMET_SYNTHASE_CS"/>
</dbReference>
<dbReference type="GO" id="GO:0005524">
    <property type="term" value="F:ATP binding"/>
    <property type="evidence" value="ECO:0007669"/>
    <property type="project" value="InterPro"/>
</dbReference>
<dbReference type="Pfam" id="PF02772">
    <property type="entry name" value="S-AdoMet_synt_M"/>
    <property type="match status" value="1"/>
</dbReference>
<dbReference type="PANTHER" id="PTHR11964">
    <property type="entry name" value="S-ADENOSYLMETHIONINE SYNTHETASE"/>
    <property type="match status" value="1"/>
</dbReference>
<comment type="caution">
    <text evidence="3">The sequence shown here is derived from an EMBL/GenBank/DDBJ whole genome shotgun (WGS) entry which is preliminary data.</text>
</comment>
<dbReference type="GO" id="GO:0006556">
    <property type="term" value="P:S-adenosylmethionine biosynthetic process"/>
    <property type="evidence" value="ECO:0007669"/>
    <property type="project" value="InterPro"/>
</dbReference>
<proteinExistence type="predicted"/>
<dbReference type="EC" id="2.5.1.6" evidence="3"/>
<protein>
    <submittedName>
        <fullName evidence="3">S-adenosylmethionine synthase</fullName>
        <ecNumber evidence="3">2.5.1.6</ecNumber>
    </submittedName>
</protein>
<reference evidence="3" key="1">
    <citation type="submission" date="2019-08" db="EMBL/GenBank/DDBJ databases">
        <authorList>
            <person name="Kucharzyk K."/>
            <person name="Murdoch R.W."/>
            <person name="Higgins S."/>
            <person name="Loffler F."/>
        </authorList>
    </citation>
    <scope>NUCLEOTIDE SEQUENCE</scope>
</reference>
<dbReference type="InterPro" id="IPR022636">
    <property type="entry name" value="S-AdoMet_synthetase_sfam"/>
</dbReference>
<organism evidence="3">
    <name type="scientific">bioreactor metagenome</name>
    <dbReference type="NCBI Taxonomy" id="1076179"/>
    <lineage>
        <taxon>unclassified sequences</taxon>
        <taxon>metagenomes</taxon>
        <taxon>ecological metagenomes</taxon>
    </lineage>
</organism>
<dbReference type="InterPro" id="IPR022629">
    <property type="entry name" value="S-AdoMet_synt_central"/>
</dbReference>
<dbReference type="Gene3D" id="3.30.300.10">
    <property type="match status" value="1"/>
</dbReference>
<accession>A0A645I263</accession>
<dbReference type="GO" id="GO:0004478">
    <property type="term" value="F:methionine adenosyltransferase activity"/>
    <property type="evidence" value="ECO:0007669"/>
    <property type="project" value="UniProtKB-EC"/>
</dbReference>
<dbReference type="AlphaFoldDB" id="A0A645I263"/>
<evidence type="ECO:0000259" key="2">
    <source>
        <dbReference type="Pfam" id="PF02772"/>
    </source>
</evidence>
<feature type="domain" description="S-adenosylmethionine synthetase central" evidence="2">
    <location>
        <begin position="20"/>
        <end position="55"/>
    </location>
</feature>
<gene>
    <name evidence="3" type="primary">metK_55</name>
    <name evidence="3" type="ORF">SDC9_192503</name>
</gene>
<sequence length="57" mass="6254">MDKALEAKTGEMTDDEIDAIGAGDQGMVFGFATNETESYMPLPIDLAHRLARRLRSP</sequence>
<keyword evidence="1" id="KW-0479">Metal-binding</keyword>
<name>A0A645I263_9ZZZZ</name>
<dbReference type="PROSITE" id="PS00376">
    <property type="entry name" value="ADOMET_SYNTHASE_1"/>
    <property type="match status" value="1"/>
</dbReference>
<evidence type="ECO:0000256" key="1">
    <source>
        <dbReference type="ARBA" id="ARBA00022723"/>
    </source>
</evidence>